<comment type="caution">
    <text evidence="1">The sequence shown here is derived from an EMBL/GenBank/DDBJ whole genome shotgun (WGS) entry which is preliminary data.</text>
</comment>
<evidence type="ECO:0000313" key="2">
    <source>
        <dbReference type="Proteomes" id="UP001210925"/>
    </source>
</evidence>
<organism evidence="1 2">
    <name type="scientific">Boothiomyces macroporosus</name>
    <dbReference type="NCBI Taxonomy" id="261099"/>
    <lineage>
        <taxon>Eukaryota</taxon>
        <taxon>Fungi</taxon>
        <taxon>Fungi incertae sedis</taxon>
        <taxon>Chytridiomycota</taxon>
        <taxon>Chytridiomycota incertae sedis</taxon>
        <taxon>Chytridiomycetes</taxon>
        <taxon>Rhizophydiales</taxon>
        <taxon>Terramycetaceae</taxon>
        <taxon>Boothiomyces</taxon>
    </lineage>
</organism>
<protein>
    <submittedName>
        <fullName evidence="1">Uncharacterized protein</fullName>
    </submittedName>
</protein>
<evidence type="ECO:0000313" key="1">
    <source>
        <dbReference type="EMBL" id="KAJ3257108.1"/>
    </source>
</evidence>
<dbReference type="AlphaFoldDB" id="A0AAD5UFY4"/>
<keyword evidence="2" id="KW-1185">Reference proteome</keyword>
<accession>A0AAD5UFY4</accession>
<name>A0AAD5UFY4_9FUNG</name>
<proteinExistence type="predicted"/>
<dbReference type="EMBL" id="JADGKB010000042">
    <property type="protein sequence ID" value="KAJ3257108.1"/>
    <property type="molecule type" value="Genomic_DNA"/>
</dbReference>
<sequence>MGKGDYDVPPPYTASSSYSVVDSHRCHFSCPNCHCEWYLKSQSNPKAVENKFFGRKVYNFIVRKPFETDTIEEGVKCKNCSYKLRALDLKNYIPPELD</sequence>
<dbReference type="Proteomes" id="UP001210925">
    <property type="component" value="Unassembled WGS sequence"/>
</dbReference>
<reference evidence="1" key="1">
    <citation type="submission" date="2020-05" db="EMBL/GenBank/DDBJ databases">
        <title>Phylogenomic resolution of chytrid fungi.</title>
        <authorList>
            <person name="Stajich J.E."/>
            <person name="Amses K."/>
            <person name="Simmons R."/>
            <person name="Seto K."/>
            <person name="Myers J."/>
            <person name="Bonds A."/>
            <person name="Quandt C.A."/>
            <person name="Barry K."/>
            <person name="Liu P."/>
            <person name="Grigoriev I."/>
            <person name="Longcore J.E."/>
            <person name="James T.Y."/>
        </authorList>
    </citation>
    <scope>NUCLEOTIDE SEQUENCE</scope>
    <source>
        <strain evidence="1">PLAUS21</strain>
    </source>
</reference>
<gene>
    <name evidence="1" type="ORF">HK103_004936</name>
</gene>